<dbReference type="PANTHER" id="PTHR37226:SF4">
    <property type="entry name" value="GOLGIN FAMILY A PROTEIN"/>
    <property type="match status" value="1"/>
</dbReference>
<gene>
    <name evidence="3" type="ORF">ACJRO7_031659</name>
</gene>
<keyword evidence="4" id="KW-1185">Reference proteome</keyword>
<comment type="caution">
    <text evidence="3">The sequence shown here is derived from an EMBL/GenBank/DDBJ whole genome shotgun (WGS) entry which is preliminary data.</text>
</comment>
<feature type="region of interest" description="Disordered" evidence="2">
    <location>
        <begin position="1"/>
        <end position="20"/>
    </location>
</feature>
<dbReference type="PANTHER" id="PTHR37226">
    <property type="entry name" value="GOLGIN FAMILY A PROTEIN"/>
    <property type="match status" value="1"/>
</dbReference>
<feature type="compositionally biased region" description="Low complexity" evidence="2">
    <location>
        <begin position="1"/>
        <end position="17"/>
    </location>
</feature>
<keyword evidence="1" id="KW-0175">Coiled coil</keyword>
<evidence type="ECO:0000313" key="4">
    <source>
        <dbReference type="Proteomes" id="UP001634007"/>
    </source>
</evidence>
<reference evidence="3 4" key="1">
    <citation type="submission" date="2024-11" db="EMBL/GenBank/DDBJ databases">
        <title>Chromosome-level genome assembly of Eucalyptus globulus Labill. provides insights into its genome evolution.</title>
        <authorList>
            <person name="Li X."/>
        </authorList>
    </citation>
    <scope>NUCLEOTIDE SEQUENCE [LARGE SCALE GENOMIC DNA]</scope>
    <source>
        <strain evidence="3">CL2024</strain>
        <tissue evidence="3">Fresh tender leaves</tissue>
    </source>
</reference>
<feature type="coiled-coil region" evidence="1">
    <location>
        <begin position="104"/>
        <end position="152"/>
    </location>
</feature>
<dbReference type="Proteomes" id="UP001634007">
    <property type="component" value="Unassembled WGS sequence"/>
</dbReference>
<accession>A0ABD3JHJ4</accession>
<protein>
    <submittedName>
        <fullName evidence="3">Uncharacterized protein</fullName>
    </submittedName>
</protein>
<dbReference type="EMBL" id="JBJKBG010000008">
    <property type="protein sequence ID" value="KAL3726793.1"/>
    <property type="molecule type" value="Genomic_DNA"/>
</dbReference>
<proteinExistence type="predicted"/>
<evidence type="ECO:0000256" key="2">
    <source>
        <dbReference type="SAM" id="MobiDB-lite"/>
    </source>
</evidence>
<evidence type="ECO:0000313" key="3">
    <source>
        <dbReference type="EMBL" id="KAL3726793.1"/>
    </source>
</evidence>
<organism evidence="3 4">
    <name type="scientific">Eucalyptus globulus</name>
    <name type="common">Tasmanian blue gum</name>
    <dbReference type="NCBI Taxonomy" id="34317"/>
    <lineage>
        <taxon>Eukaryota</taxon>
        <taxon>Viridiplantae</taxon>
        <taxon>Streptophyta</taxon>
        <taxon>Embryophyta</taxon>
        <taxon>Tracheophyta</taxon>
        <taxon>Spermatophyta</taxon>
        <taxon>Magnoliopsida</taxon>
        <taxon>eudicotyledons</taxon>
        <taxon>Gunneridae</taxon>
        <taxon>Pentapetalae</taxon>
        <taxon>rosids</taxon>
        <taxon>malvids</taxon>
        <taxon>Myrtales</taxon>
        <taxon>Myrtaceae</taxon>
        <taxon>Myrtoideae</taxon>
        <taxon>Eucalypteae</taxon>
        <taxon>Eucalyptus</taxon>
    </lineage>
</organism>
<sequence length="169" mass="19650">MGVASSSSMSKKAISSSKSRELKGLFTERVRLLQEEINGIVQEREKEAKSYKREWGLWVEQMSEERARRDEAVEKWKQLYLTIKMELDDLIQTAHCGEGRLCWRPEEEEVVEELKRELRAKEETIEALKSHLASLEQDKHKSERETDILRQSLRIMSSKNGALTTTGKI</sequence>
<dbReference type="AlphaFoldDB" id="A0ABD3JHJ4"/>
<name>A0ABD3JHJ4_EUCGL</name>
<evidence type="ECO:0000256" key="1">
    <source>
        <dbReference type="SAM" id="Coils"/>
    </source>
</evidence>